<organism evidence="3 4">
    <name type="scientific">Cellulomonas avistercoris</name>
    <dbReference type="NCBI Taxonomy" id="2762242"/>
    <lineage>
        <taxon>Bacteria</taxon>
        <taxon>Bacillati</taxon>
        <taxon>Actinomycetota</taxon>
        <taxon>Actinomycetes</taxon>
        <taxon>Micrococcales</taxon>
        <taxon>Cellulomonadaceae</taxon>
        <taxon>Cellulomonas</taxon>
    </lineage>
</organism>
<keyword evidence="4" id="KW-1185">Reference proteome</keyword>
<accession>A0ABR8QE68</accession>
<keyword evidence="2" id="KW-0472">Membrane</keyword>
<keyword evidence="2" id="KW-0812">Transmembrane</keyword>
<evidence type="ECO:0000313" key="4">
    <source>
        <dbReference type="Proteomes" id="UP000604241"/>
    </source>
</evidence>
<keyword evidence="2" id="KW-1133">Transmembrane helix</keyword>
<feature type="compositionally biased region" description="Polar residues" evidence="1">
    <location>
        <begin position="273"/>
        <end position="282"/>
    </location>
</feature>
<proteinExistence type="predicted"/>
<feature type="region of interest" description="Disordered" evidence="1">
    <location>
        <begin position="234"/>
        <end position="282"/>
    </location>
</feature>
<evidence type="ECO:0000313" key="3">
    <source>
        <dbReference type="EMBL" id="MBD7918724.1"/>
    </source>
</evidence>
<gene>
    <name evidence="3" type="ORF">H9657_10610</name>
</gene>
<feature type="transmembrane region" description="Helical" evidence="2">
    <location>
        <begin position="159"/>
        <end position="177"/>
    </location>
</feature>
<reference evidence="3 4" key="1">
    <citation type="submission" date="2020-08" db="EMBL/GenBank/DDBJ databases">
        <title>A Genomic Blueprint of the Chicken Gut Microbiome.</title>
        <authorList>
            <person name="Gilroy R."/>
            <person name="Ravi A."/>
            <person name="Getino M."/>
            <person name="Pursley I."/>
            <person name="Horton D.L."/>
            <person name="Alikhan N.-F."/>
            <person name="Baker D."/>
            <person name="Gharbi K."/>
            <person name="Hall N."/>
            <person name="Watson M."/>
            <person name="Adriaenssens E.M."/>
            <person name="Foster-Nyarko E."/>
            <person name="Jarju S."/>
            <person name="Secka A."/>
            <person name="Antonio M."/>
            <person name="Oren A."/>
            <person name="Chaudhuri R."/>
            <person name="La Ragione R.M."/>
            <person name="Hildebrand F."/>
            <person name="Pallen M.J."/>
        </authorList>
    </citation>
    <scope>NUCLEOTIDE SEQUENCE [LARGE SCALE GENOMIC DNA]</scope>
    <source>
        <strain evidence="3 4">Sa3CUA2</strain>
    </source>
</reference>
<dbReference type="RefSeq" id="WP_191783171.1">
    <property type="nucleotide sequence ID" value="NZ_JACSQV010000008.1"/>
</dbReference>
<comment type="caution">
    <text evidence="3">The sequence shown here is derived from an EMBL/GenBank/DDBJ whole genome shotgun (WGS) entry which is preliminary data.</text>
</comment>
<sequence length="282" mass="28852">MTHRPKIDVDTERLKTQAAVLGASLADGAKDAAGRAGDAAGHAKEWTTPRVEAFVAWLLPHVDHLYKESVKNAAPQVEKAARMATPAIDTAHDKLVDELIPRLVAAVNEAASKAGAQAEVAATVAAGHAGKHSKKLAKAAKKAAKEAAKADRKGSGAKVFWIVAGLAGAGAAAFAWMRSRSTTDPWAEPWEPADPIGGESLKARAQTAVGDAADAVGEAAGTAVAKGREAAEAVAQATEDLGDKAKEAGQAAQETARKATRRSTPKKLDDGATPQSGTDSPA</sequence>
<protein>
    <submittedName>
        <fullName evidence="3">Uncharacterized protein</fullName>
    </submittedName>
</protein>
<dbReference type="Proteomes" id="UP000604241">
    <property type="component" value="Unassembled WGS sequence"/>
</dbReference>
<dbReference type="EMBL" id="JACSQV010000008">
    <property type="protein sequence ID" value="MBD7918724.1"/>
    <property type="molecule type" value="Genomic_DNA"/>
</dbReference>
<evidence type="ECO:0000256" key="1">
    <source>
        <dbReference type="SAM" id="MobiDB-lite"/>
    </source>
</evidence>
<name>A0ABR8QE68_9CELL</name>
<evidence type="ECO:0000256" key="2">
    <source>
        <dbReference type="SAM" id="Phobius"/>
    </source>
</evidence>